<dbReference type="PANTHER" id="PTHR14402">
    <property type="entry name" value="RECEPTOR TRANSPORTING PROTEIN"/>
    <property type="match status" value="1"/>
</dbReference>
<protein>
    <submittedName>
        <fullName evidence="9">RTP3 protein</fullName>
    </submittedName>
</protein>
<comment type="caution">
    <text evidence="9">The sequence shown here is derived from an EMBL/GenBank/DDBJ whole genome shotgun (WGS) entry which is preliminary data.</text>
</comment>
<evidence type="ECO:0000313" key="10">
    <source>
        <dbReference type="Proteomes" id="UP000583613"/>
    </source>
</evidence>
<name>A0A7K8XCM5_9PICI</name>
<evidence type="ECO:0000256" key="6">
    <source>
        <dbReference type="ARBA" id="ARBA00022989"/>
    </source>
</evidence>
<comment type="subcellular location">
    <subcellularLocation>
        <location evidence="1">Membrane</location>
        <topology evidence="1">Single-pass membrane protein</topology>
    </subcellularLocation>
</comment>
<evidence type="ECO:0000256" key="3">
    <source>
        <dbReference type="ARBA" id="ARBA00022723"/>
    </source>
</evidence>
<keyword evidence="7" id="KW-0472">Membrane</keyword>
<evidence type="ECO:0000256" key="4">
    <source>
        <dbReference type="ARBA" id="ARBA00022771"/>
    </source>
</evidence>
<dbReference type="GO" id="GO:0008270">
    <property type="term" value="F:zinc ion binding"/>
    <property type="evidence" value="ECO:0007669"/>
    <property type="project" value="UniProtKB-KW"/>
</dbReference>
<gene>
    <name evidence="9" type="primary">Rtp3</name>
    <name evidence="9" type="ORF">EUBBOU_R10904</name>
</gene>
<organism evidence="9 10">
    <name type="scientific">Eubucco bourcierii</name>
    <name type="common">red-headed barbet</name>
    <dbReference type="NCBI Taxonomy" id="91767"/>
    <lineage>
        <taxon>Eukaryota</taxon>
        <taxon>Metazoa</taxon>
        <taxon>Chordata</taxon>
        <taxon>Craniata</taxon>
        <taxon>Vertebrata</taxon>
        <taxon>Euteleostomi</taxon>
        <taxon>Archelosauria</taxon>
        <taxon>Archosauria</taxon>
        <taxon>Dinosauria</taxon>
        <taxon>Saurischia</taxon>
        <taxon>Theropoda</taxon>
        <taxon>Coelurosauria</taxon>
        <taxon>Aves</taxon>
        <taxon>Neognathae</taxon>
        <taxon>Neoaves</taxon>
        <taxon>Telluraves</taxon>
        <taxon>Coraciimorphae</taxon>
        <taxon>Piciformes</taxon>
        <taxon>Ramphastidae</taxon>
        <taxon>Eubucco</taxon>
    </lineage>
</organism>
<keyword evidence="5" id="KW-0862">Zinc</keyword>
<keyword evidence="4" id="KW-0863">Zinc-finger</keyword>
<dbReference type="EMBL" id="VWZE01007798">
    <property type="protein sequence ID" value="NXF88697.1"/>
    <property type="molecule type" value="Genomic_DNA"/>
</dbReference>
<feature type="domain" description="3CxxC-type" evidence="8">
    <location>
        <begin position="21"/>
        <end position="128"/>
    </location>
</feature>
<evidence type="ECO:0000256" key="5">
    <source>
        <dbReference type="ARBA" id="ARBA00022833"/>
    </source>
</evidence>
<dbReference type="OrthoDB" id="8121437at2759"/>
<accession>A0A7K8XCM5</accession>
<dbReference type="Proteomes" id="UP000583613">
    <property type="component" value="Unassembled WGS sequence"/>
</dbReference>
<evidence type="ECO:0000256" key="1">
    <source>
        <dbReference type="ARBA" id="ARBA00004167"/>
    </source>
</evidence>
<evidence type="ECO:0000256" key="7">
    <source>
        <dbReference type="ARBA" id="ARBA00023136"/>
    </source>
</evidence>
<dbReference type="SMART" id="SM01328">
    <property type="entry name" value="zf-3CxxC"/>
    <property type="match status" value="1"/>
</dbReference>
<dbReference type="GO" id="GO:0051205">
    <property type="term" value="P:protein insertion into membrane"/>
    <property type="evidence" value="ECO:0007669"/>
    <property type="project" value="TreeGrafter"/>
</dbReference>
<keyword evidence="10" id="KW-1185">Reference proteome</keyword>
<dbReference type="InterPro" id="IPR026096">
    <property type="entry name" value="R-trans_p"/>
</dbReference>
<proteinExistence type="predicted"/>
<dbReference type="Pfam" id="PF13695">
    <property type="entry name" value="Zn_ribbon_3CxxC"/>
    <property type="match status" value="1"/>
</dbReference>
<evidence type="ECO:0000313" key="9">
    <source>
        <dbReference type="EMBL" id="NXF88697.1"/>
    </source>
</evidence>
<dbReference type="InterPro" id="IPR027377">
    <property type="entry name" value="ZAR1/RTP1-5-like_Znf-3CxxC"/>
</dbReference>
<evidence type="ECO:0000256" key="2">
    <source>
        <dbReference type="ARBA" id="ARBA00022692"/>
    </source>
</evidence>
<evidence type="ECO:0000259" key="8">
    <source>
        <dbReference type="SMART" id="SM01328"/>
    </source>
</evidence>
<keyword evidence="6" id="KW-1133">Transmembrane helix</keyword>
<feature type="non-terminal residue" evidence="9">
    <location>
        <position position="128"/>
    </location>
</feature>
<sequence>EDDNLQVHDLKPGWKEFVQNHALGRFQCSQCFHEWSSAKVHILFHMCLHKGRGEVCMRVFCQSCRRCPDPQLEEPDFNQETMEKVLHNLTLKILSYFYRVTIQASDFLEVVVDIPVSGPHDGTRCEGC</sequence>
<dbReference type="AlphaFoldDB" id="A0A7K8XCM5"/>
<dbReference type="GO" id="GO:0006612">
    <property type="term" value="P:protein targeting to membrane"/>
    <property type="evidence" value="ECO:0007669"/>
    <property type="project" value="TreeGrafter"/>
</dbReference>
<dbReference type="GO" id="GO:0001580">
    <property type="term" value="P:detection of chemical stimulus involved in sensory perception of bitter taste"/>
    <property type="evidence" value="ECO:0007669"/>
    <property type="project" value="TreeGrafter"/>
</dbReference>
<keyword evidence="3" id="KW-0479">Metal-binding</keyword>
<dbReference type="GO" id="GO:0016020">
    <property type="term" value="C:membrane"/>
    <property type="evidence" value="ECO:0007669"/>
    <property type="project" value="UniProtKB-SubCell"/>
</dbReference>
<reference evidence="9 10" key="1">
    <citation type="submission" date="2019-09" db="EMBL/GenBank/DDBJ databases">
        <title>Bird 10,000 Genomes (B10K) Project - Family phase.</title>
        <authorList>
            <person name="Zhang G."/>
        </authorList>
    </citation>
    <scope>NUCLEOTIDE SEQUENCE [LARGE SCALE GENOMIC DNA]</scope>
    <source>
        <strain evidence="9">B10K-DU-001-04</strain>
        <tissue evidence="9">Muscle</tissue>
    </source>
</reference>
<dbReference type="GO" id="GO:0031849">
    <property type="term" value="F:olfactory receptor binding"/>
    <property type="evidence" value="ECO:0007669"/>
    <property type="project" value="TreeGrafter"/>
</dbReference>
<feature type="non-terminal residue" evidence="9">
    <location>
        <position position="1"/>
    </location>
</feature>
<keyword evidence="2" id="KW-0812">Transmembrane</keyword>
<dbReference type="PANTHER" id="PTHR14402:SF8">
    <property type="entry name" value="RECEPTOR-TRANSPORTING PROTEIN 4"/>
    <property type="match status" value="1"/>
</dbReference>